<proteinExistence type="predicted"/>
<name>A0ABW3AHS4_9MICO</name>
<organism evidence="2 3">
    <name type="scientific">Microbacterium insulae</name>
    <dbReference type="NCBI Taxonomy" id="483014"/>
    <lineage>
        <taxon>Bacteria</taxon>
        <taxon>Bacillati</taxon>
        <taxon>Actinomycetota</taxon>
        <taxon>Actinomycetes</taxon>
        <taxon>Micrococcales</taxon>
        <taxon>Microbacteriaceae</taxon>
        <taxon>Microbacterium</taxon>
    </lineage>
</organism>
<keyword evidence="3" id="KW-1185">Reference proteome</keyword>
<accession>A0ABW3AHS4</accession>
<dbReference type="Gene3D" id="1.20.120.450">
    <property type="entry name" value="dinb family like domain"/>
    <property type="match status" value="1"/>
</dbReference>
<dbReference type="Proteomes" id="UP001597055">
    <property type="component" value="Unassembled WGS sequence"/>
</dbReference>
<dbReference type="InterPro" id="IPR034660">
    <property type="entry name" value="DinB/YfiT-like"/>
</dbReference>
<dbReference type="SUPFAM" id="SSF109854">
    <property type="entry name" value="DinB/YfiT-like putative metalloenzymes"/>
    <property type="match status" value="1"/>
</dbReference>
<feature type="domain" description="Mycothiol-dependent maleylpyruvate isomerase metal-binding" evidence="1">
    <location>
        <begin position="56"/>
        <end position="155"/>
    </location>
</feature>
<comment type="caution">
    <text evidence="2">The sequence shown here is derived from an EMBL/GenBank/DDBJ whole genome shotgun (WGS) entry which is preliminary data.</text>
</comment>
<evidence type="ECO:0000313" key="3">
    <source>
        <dbReference type="Proteomes" id="UP001597055"/>
    </source>
</evidence>
<dbReference type="RefSeq" id="WP_204978004.1">
    <property type="nucleotide sequence ID" value="NZ_JBHTII010000001.1"/>
</dbReference>
<keyword evidence="2" id="KW-0413">Isomerase</keyword>
<dbReference type="Pfam" id="PF11716">
    <property type="entry name" value="MDMPI_N"/>
    <property type="match status" value="1"/>
</dbReference>
<sequence>MTGPRSPLGGPADDLLLAYRGTAYFLRWLAQLPEHAYDDSTGEHTVGVRRRTIAAVGYDARGWARLAEEVREGRVDPVTFGPGERQEALELGATQPPRALRHLVEHSAVHLRVEWRDLPAQAWAASGRDDRGRPLRMTDTPWLRACQTWISAVDLGTGASFSDFPASLVDRLLAEVGVHHEPGGGPARAERDGIAAVGAPADVLRWLIRGGESGLRLAAMETVP</sequence>
<gene>
    <name evidence="2" type="ORF">ACFQ0P_07620</name>
</gene>
<dbReference type="GO" id="GO:0016853">
    <property type="term" value="F:isomerase activity"/>
    <property type="evidence" value="ECO:0007669"/>
    <property type="project" value="UniProtKB-KW"/>
</dbReference>
<reference evidence="3" key="1">
    <citation type="journal article" date="2019" name="Int. J. Syst. Evol. Microbiol.">
        <title>The Global Catalogue of Microorganisms (GCM) 10K type strain sequencing project: providing services to taxonomists for standard genome sequencing and annotation.</title>
        <authorList>
            <consortium name="The Broad Institute Genomics Platform"/>
            <consortium name="The Broad Institute Genome Sequencing Center for Infectious Disease"/>
            <person name="Wu L."/>
            <person name="Ma J."/>
        </authorList>
    </citation>
    <scope>NUCLEOTIDE SEQUENCE [LARGE SCALE GENOMIC DNA]</scope>
    <source>
        <strain evidence="3">CCUG 54523</strain>
    </source>
</reference>
<protein>
    <submittedName>
        <fullName evidence="2">Maleylpyruvate isomerase N-terminal domain-containing protein</fullName>
    </submittedName>
</protein>
<evidence type="ECO:0000259" key="1">
    <source>
        <dbReference type="Pfam" id="PF11716"/>
    </source>
</evidence>
<dbReference type="EMBL" id="JBHTII010000001">
    <property type="protein sequence ID" value="MFD0790260.1"/>
    <property type="molecule type" value="Genomic_DNA"/>
</dbReference>
<dbReference type="InterPro" id="IPR024344">
    <property type="entry name" value="MDMPI_metal-binding"/>
</dbReference>
<evidence type="ECO:0000313" key="2">
    <source>
        <dbReference type="EMBL" id="MFD0790260.1"/>
    </source>
</evidence>